<protein>
    <recommendedName>
        <fullName evidence="3">Transmembrane protein</fullName>
    </recommendedName>
</protein>
<keyword evidence="1" id="KW-0472">Membrane</keyword>
<dbReference type="AlphaFoldDB" id="A0A8D8YMP9"/>
<proteinExistence type="predicted"/>
<feature type="transmembrane region" description="Helical" evidence="1">
    <location>
        <begin position="93"/>
        <end position="117"/>
    </location>
</feature>
<reference evidence="2" key="1">
    <citation type="submission" date="2021-05" db="EMBL/GenBank/DDBJ databases">
        <authorList>
            <person name="Alioto T."/>
            <person name="Alioto T."/>
            <person name="Gomez Garrido J."/>
        </authorList>
    </citation>
    <scope>NUCLEOTIDE SEQUENCE</scope>
</reference>
<feature type="transmembrane region" description="Helical" evidence="1">
    <location>
        <begin position="68"/>
        <end position="87"/>
    </location>
</feature>
<accession>A0A8D8YMP9</accession>
<keyword evidence="1" id="KW-1133">Transmembrane helix</keyword>
<dbReference type="EMBL" id="HBUF01384724">
    <property type="protein sequence ID" value="CAG6731732.1"/>
    <property type="molecule type" value="Transcribed_RNA"/>
</dbReference>
<organism evidence="2">
    <name type="scientific">Cacopsylla melanoneura</name>
    <dbReference type="NCBI Taxonomy" id="428564"/>
    <lineage>
        <taxon>Eukaryota</taxon>
        <taxon>Metazoa</taxon>
        <taxon>Ecdysozoa</taxon>
        <taxon>Arthropoda</taxon>
        <taxon>Hexapoda</taxon>
        <taxon>Insecta</taxon>
        <taxon>Pterygota</taxon>
        <taxon>Neoptera</taxon>
        <taxon>Paraneoptera</taxon>
        <taxon>Hemiptera</taxon>
        <taxon>Sternorrhyncha</taxon>
        <taxon>Psylloidea</taxon>
        <taxon>Psyllidae</taxon>
        <taxon>Psyllinae</taxon>
        <taxon>Cacopsylla</taxon>
    </lineage>
</organism>
<sequence length="125" mass="14862">MISKIDEKFSWKIQFENRIFNFIRFFGPKFQTVYPKKHKPFSIFLSNRSRFFFSSSCLTLVLVESKNYICVLIFITFYMFVSSLSLFTSFPPIISLSTSFSLSSLSLFTFFLLHFVFCRKTMCCF</sequence>
<name>A0A8D8YMP9_9HEMI</name>
<evidence type="ECO:0000313" key="2">
    <source>
        <dbReference type="EMBL" id="CAG6731732.1"/>
    </source>
</evidence>
<evidence type="ECO:0000256" key="1">
    <source>
        <dbReference type="SAM" id="Phobius"/>
    </source>
</evidence>
<keyword evidence="1" id="KW-0812">Transmembrane</keyword>
<evidence type="ECO:0008006" key="3">
    <source>
        <dbReference type="Google" id="ProtNLM"/>
    </source>
</evidence>